<accession>A0AAD9A8X6</accession>
<comment type="caution">
    <text evidence="5">The sequence shown here is derived from an EMBL/GenBank/DDBJ whole genome shotgun (WGS) entry which is preliminary data.</text>
</comment>
<proteinExistence type="predicted"/>
<dbReference type="PANTHER" id="PTHR33481">
    <property type="entry name" value="REVERSE TRANSCRIPTASE"/>
    <property type="match status" value="1"/>
</dbReference>
<keyword evidence="6" id="KW-1185">Reference proteome</keyword>
<evidence type="ECO:0000256" key="2">
    <source>
        <dbReference type="ARBA" id="ARBA00023128"/>
    </source>
</evidence>
<name>A0AAD9A8X6_9PEZI</name>
<feature type="domain" description="EH" evidence="3">
    <location>
        <begin position="77"/>
        <end position="168"/>
    </location>
</feature>
<protein>
    <recommendedName>
        <fullName evidence="7">Reverse transcriptase domain-containing protein</fullName>
    </recommendedName>
</protein>
<dbReference type="EMBL" id="JAQOWY010000375">
    <property type="protein sequence ID" value="KAK1843125.1"/>
    <property type="molecule type" value="Genomic_DNA"/>
</dbReference>
<dbReference type="Proteomes" id="UP001243330">
    <property type="component" value="Unassembled WGS sequence"/>
</dbReference>
<dbReference type="AlphaFoldDB" id="A0AAD9A8X6"/>
<dbReference type="Pfam" id="PF00078">
    <property type="entry name" value="RVT_1"/>
    <property type="match status" value="1"/>
</dbReference>
<dbReference type="PROSITE" id="PS50878">
    <property type="entry name" value="RT_POL"/>
    <property type="match status" value="1"/>
</dbReference>
<evidence type="ECO:0000313" key="5">
    <source>
        <dbReference type="EMBL" id="KAK1843125.1"/>
    </source>
</evidence>
<evidence type="ECO:0000256" key="1">
    <source>
        <dbReference type="ARBA" id="ARBA00004173"/>
    </source>
</evidence>
<reference evidence="5" key="1">
    <citation type="submission" date="2023-01" db="EMBL/GenBank/DDBJ databases">
        <title>Colletotrichum chrysophilum M932 genome sequence.</title>
        <authorList>
            <person name="Baroncelli R."/>
        </authorList>
    </citation>
    <scope>NUCLEOTIDE SEQUENCE</scope>
    <source>
        <strain evidence="5">M932</strain>
    </source>
</reference>
<evidence type="ECO:0000259" key="3">
    <source>
        <dbReference type="PROSITE" id="PS50031"/>
    </source>
</evidence>
<dbReference type="InterPro" id="IPR043502">
    <property type="entry name" value="DNA/RNA_pol_sf"/>
</dbReference>
<gene>
    <name evidence="5" type="ORF">CCHR01_14231</name>
</gene>
<dbReference type="PROSITE" id="PS50031">
    <property type="entry name" value="EH"/>
    <property type="match status" value="1"/>
</dbReference>
<dbReference type="GO" id="GO:0005739">
    <property type="term" value="C:mitochondrion"/>
    <property type="evidence" value="ECO:0007669"/>
    <property type="project" value="UniProtKB-SubCell"/>
</dbReference>
<dbReference type="SUPFAM" id="SSF56672">
    <property type="entry name" value="DNA/RNA polymerases"/>
    <property type="match status" value="1"/>
</dbReference>
<comment type="subcellular location">
    <subcellularLocation>
        <location evidence="1">Mitochondrion</location>
    </subcellularLocation>
</comment>
<evidence type="ECO:0000313" key="6">
    <source>
        <dbReference type="Proteomes" id="UP001243330"/>
    </source>
</evidence>
<dbReference type="InterPro" id="IPR000477">
    <property type="entry name" value="RT_dom"/>
</dbReference>
<organism evidence="5 6">
    <name type="scientific">Colletotrichum chrysophilum</name>
    <dbReference type="NCBI Taxonomy" id="1836956"/>
    <lineage>
        <taxon>Eukaryota</taxon>
        <taxon>Fungi</taxon>
        <taxon>Dikarya</taxon>
        <taxon>Ascomycota</taxon>
        <taxon>Pezizomycotina</taxon>
        <taxon>Sordariomycetes</taxon>
        <taxon>Hypocreomycetidae</taxon>
        <taxon>Glomerellales</taxon>
        <taxon>Glomerellaceae</taxon>
        <taxon>Colletotrichum</taxon>
        <taxon>Colletotrichum gloeosporioides species complex</taxon>
    </lineage>
</organism>
<dbReference type="InterPro" id="IPR000261">
    <property type="entry name" value="EH_dom"/>
</dbReference>
<sequence>MIAKSHKDPRLPTSYRPIALLCPIAKILEKLFAVRLTRRLLNSGVLPFEQYGCQGRNTNQALESLINAAYNGWTDGDKDRHVSIYALDVKGAFDRVRRAHLLRILREYGVPDWMIMFVWSFLSDRSTTVRPHAGSSVEEVLGEHRHPARKPAVPHSLSLLLDPSAQQAHKGERIGL</sequence>
<dbReference type="PANTHER" id="PTHR33481:SF1">
    <property type="entry name" value="ENDONUCLEASE_EXONUCLEASE_PHOSPHATASE DOMAIN-CONTAINING PROTEIN-RELATED"/>
    <property type="match status" value="1"/>
</dbReference>
<evidence type="ECO:0000259" key="4">
    <source>
        <dbReference type="PROSITE" id="PS50878"/>
    </source>
</evidence>
<feature type="domain" description="Reverse transcriptase" evidence="4">
    <location>
        <begin position="1"/>
        <end position="176"/>
    </location>
</feature>
<keyword evidence="2" id="KW-0496">Mitochondrion</keyword>
<evidence type="ECO:0008006" key="7">
    <source>
        <dbReference type="Google" id="ProtNLM"/>
    </source>
</evidence>